<reference evidence="1" key="1">
    <citation type="submission" date="2020-06" db="EMBL/GenBank/DDBJ databases">
        <authorList>
            <person name="Onetto C."/>
        </authorList>
    </citation>
    <scope>NUCLEOTIDE SEQUENCE</scope>
</reference>
<organism evidence="1 2">
    <name type="scientific">Aureobasidium mustum</name>
    <dbReference type="NCBI Taxonomy" id="2773714"/>
    <lineage>
        <taxon>Eukaryota</taxon>
        <taxon>Fungi</taxon>
        <taxon>Dikarya</taxon>
        <taxon>Ascomycota</taxon>
        <taxon>Pezizomycotina</taxon>
        <taxon>Dothideomycetes</taxon>
        <taxon>Dothideomycetidae</taxon>
        <taxon>Dothideales</taxon>
        <taxon>Saccotheciaceae</taxon>
        <taxon>Aureobasidium</taxon>
    </lineage>
</organism>
<dbReference type="EMBL" id="CAIJEO010000009">
    <property type="protein sequence ID" value="CAD0098394.1"/>
    <property type="molecule type" value="Genomic_DNA"/>
</dbReference>
<keyword evidence="2" id="KW-1185">Reference proteome</keyword>
<evidence type="ECO:0000313" key="2">
    <source>
        <dbReference type="Proteomes" id="UP000714618"/>
    </source>
</evidence>
<comment type="caution">
    <text evidence="1">The sequence shown here is derived from an EMBL/GenBank/DDBJ whole genome shotgun (WGS) entry which is preliminary data.</text>
</comment>
<gene>
    <name evidence="1" type="ORF">AWRI4233_LOCUS7218</name>
</gene>
<protein>
    <submittedName>
        <fullName evidence="1">Uncharacterized protein</fullName>
    </submittedName>
</protein>
<accession>A0A9N8K0S8</accession>
<dbReference type="AlphaFoldDB" id="A0A9N8K0S8"/>
<dbReference type="Proteomes" id="UP000714618">
    <property type="component" value="Unassembled WGS sequence"/>
</dbReference>
<name>A0A9N8K0S8_9PEZI</name>
<sequence>MEPSLAKSTEHAEFVNKQFLRAEELYDANSLDECVKIHRDLMLKHYTAPGFAPLKTHMRLCELVSDWKYADAGRQGAEHLYEYCSKHPDRYDPGVLAEFRASSGRTRRDLGKQTSLGDE</sequence>
<evidence type="ECO:0000313" key="1">
    <source>
        <dbReference type="EMBL" id="CAD0098394.1"/>
    </source>
</evidence>
<proteinExistence type="predicted"/>
<dbReference type="OrthoDB" id="3440281at2759"/>